<evidence type="ECO:0000256" key="1">
    <source>
        <dbReference type="SAM" id="MobiDB-lite"/>
    </source>
</evidence>
<evidence type="ECO:0008006" key="3">
    <source>
        <dbReference type="Google" id="ProtNLM"/>
    </source>
</evidence>
<dbReference type="EMBL" id="QGKY02001250">
    <property type="protein sequence ID" value="KAF2561461.1"/>
    <property type="molecule type" value="Genomic_DNA"/>
</dbReference>
<sequence>MGEDDRRQGHLAHGRGRPAPRSPRPWFVSLIDGMISECGSEASRLARDLSEMQGKWSETEAILKAIEVSHSAKVSKLEAEIGELERDLGKTASSLLKEKKSRKAKSSEARLAKISSFLGSLECIRSRDLALAAVEGGMAVVRALQSETPPSLQAEETRLSDCKGALAAVDGDFDLVLAYLKSACFLLVSKPVTTESIPEIFRGCEPRNVEKRISLDEVSIISKDDPHRGHLAHGRGQPAPRSPRPWARTTSTEVTSPMGEDDPHRGHLAHGRARPAPRSPRPWARTTRTEVTSPMGEDRPPVPKPCILV</sequence>
<feature type="region of interest" description="Disordered" evidence="1">
    <location>
        <begin position="1"/>
        <end position="24"/>
    </location>
</feature>
<feature type="compositionally biased region" description="Basic residues" evidence="1">
    <location>
        <begin position="9"/>
        <end position="18"/>
    </location>
</feature>
<name>A0A8S9HQU7_BRACR</name>
<protein>
    <recommendedName>
        <fullName evidence="3">FRIGIDA-like protein</fullName>
    </recommendedName>
</protein>
<dbReference type="AlphaFoldDB" id="A0A8S9HQU7"/>
<proteinExistence type="predicted"/>
<feature type="compositionally biased region" description="Basic residues" evidence="1">
    <location>
        <begin position="266"/>
        <end position="275"/>
    </location>
</feature>
<feature type="region of interest" description="Disordered" evidence="1">
    <location>
        <begin position="224"/>
        <end position="309"/>
    </location>
</feature>
<evidence type="ECO:0000313" key="2">
    <source>
        <dbReference type="EMBL" id="KAF2561461.1"/>
    </source>
</evidence>
<gene>
    <name evidence="2" type="ORF">F2Q70_00016580</name>
</gene>
<comment type="caution">
    <text evidence="2">The sequence shown here is derived from an EMBL/GenBank/DDBJ whole genome shotgun (WGS) entry which is preliminary data.</text>
</comment>
<organism evidence="2">
    <name type="scientific">Brassica cretica</name>
    <name type="common">Mustard</name>
    <dbReference type="NCBI Taxonomy" id="69181"/>
    <lineage>
        <taxon>Eukaryota</taxon>
        <taxon>Viridiplantae</taxon>
        <taxon>Streptophyta</taxon>
        <taxon>Embryophyta</taxon>
        <taxon>Tracheophyta</taxon>
        <taxon>Spermatophyta</taxon>
        <taxon>Magnoliopsida</taxon>
        <taxon>eudicotyledons</taxon>
        <taxon>Gunneridae</taxon>
        <taxon>Pentapetalae</taxon>
        <taxon>rosids</taxon>
        <taxon>malvids</taxon>
        <taxon>Brassicales</taxon>
        <taxon>Brassicaceae</taxon>
        <taxon>Brassiceae</taxon>
        <taxon>Brassica</taxon>
    </lineage>
</organism>
<reference evidence="2" key="1">
    <citation type="submission" date="2019-12" db="EMBL/GenBank/DDBJ databases">
        <title>Genome sequencing and annotation of Brassica cretica.</title>
        <authorList>
            <person name="Studholme D.J."/>
            <person name="Sarris P.F."/>
        </authorList>
    </citation>
    <scope>NUCLEOTIDE SEQUENCE</scope>
    <source>
        <strain evidence="2">PFS-102/07</strain>
        <tissue evidence="2">Leaf</tissue>
    </source>
</reference>
<accession>A0A8S9HQU7</accession>